<dbReference type="PROSITE" id="PS51257">
    <property type="entry name" value="PROKAR_LIPOPROTEIN"/>
    <property type="match status" value="1"/>
</dbReference>
<sequence>MKGTKSITIILLYITLCSCWDSYVNTKQTPEKKAPREVVPSKKDSNLLRRPEPNQHKLRKNKALDTLKPIVASAFFRP</sequence>
<reference evidence="2 3" key="1">
    <citation type="submission" date="2024-01" db="EMBL/GenBank/DDBJ databases">
        <title>Maribacter spp. originated from different algae showed divergent polysaccharides utilization ability.</title>
        <authorList>
            <person name="Wang H."/>
            <person name="Wu Y."/>
        </authorList>
    </citation>
    <scope>NUCLEOTIDE SEQUENCE [LARGE SCALE GENOMIC DNA]</scope>
    <source>
        <strain evidence="2 3">PR1</strain>
    </source>
</reference>
<organism evidence="2 3">
    <name type="scientific">Maribacter cobaltidurans</name>
    <dbReference type="NCBI Taxonomy" id="1178778"/>
    <lineage>
        <taxon>Bacteria</taxon>
        <taxon>Pseudomonadati</taxon>
        <taxon>Bacteroidota</taxon>
        <taxon>Flavobacteriia</taxon>
        <taxon>Flavobacteriales</taxon>
        <taxon>Flavobacteriaceae</taxon>
        <taxon>Maribacter</taxon>
    </lineage>
</organism>
<dbReference type="RefSeq" id="WP_272649613.1">
    <property type="nucleotide sequence ID" value="NZ_JAZDDG010000001.1"/>
</dbReference>
<accession>A0ABU7IP90</accession>
<gene>
    <name evidence="2" type="ORF">V1I91_01790</name>
</gene>
<name>A0ABU7IP90_9FLAO</name>
<evidence type="ECO:0000313" key="3">
    <source>
        <dbReference type="Proteomes" id="UP001356308"/>
    </source>
</evidence>
<dbReference type="Proteomes" id="UP001356308">
    <property type="component" value="Unassembled WGS sequence"/>
</dbReference>
<keyword evidence="3" id="KW-1185">Reference proteome</keyword>
<dbReference type="EMBL" id="JAZDDG010000001">
    <property type="protein sequence ID" value="MEE1974782.1"/>
    <property type="molecule type" value="Genomic_DNA"/>
</dbReference>
<proteinExistence type="predicted"/>
<feature type="region of interest" description="Disordered" evidence="1">
    <location>
        <begin position="30"/>
        <end position="55"/>
    </location>
</feature>
<evidence type="ECO:0000313" key="2">
    <source>
        <dbReference type="EMBL" id="MEE1974782.1"/>
    </source>
</evidence>
<protein>
    <submittedName>
        <fullName evidence="2">Uncharacterized protein</fullName>
    </submittedName>
</protein>
<comment type="caution">
    <text evidence="2">The sequence shown here is derived from an EMBL/GenBank/DDBJ whole genome shotgun (WGS) entry which is preliminary data.</text>
</comment>
<evidence type="ECO:0000256" key="1">
    <source>
        <dbReference type="SAM" id="MobiDB-lite"/>
    </source>
</evidence>